<keyword evidence="2" id="KW-0560">Oxidoreductase</keyword>
<evidence type="ECO:0000313" key="10">
    <source>
        <dbReference type="Proteomes" id="UP000886520"/>
    </source>
</evidence>
<name>A0A9D4ZHK9_ADICA</name>
<gene>
    <name evidence="9" type="ORF">GOP47_0011164</name>
</gene>
<comment type="cofactor">
    <cofactor evidence="1">
        <name>NADP(+)</name>
        <dbReference type="ChEBI" id="CHEBI:58349"/>
    </cofactor>
</comment>
<dbReference type="PANTHER" id="PTHR43000">
    <property type="entry name" value="DTDP-D-GLUCOSE 4,6-DEHYDRATASE-RELATED"/>
    <property type="match status" value="1"/>
</dbReference>
<dbReference type="AlphaFoldDB" id="A0A9D4ZHK9"/>
<dbReference type="GO" id="GO:0010253">
    <property type="term" value="P:UDP-rhamnose biosynthetic process"/>
    <property type="evidence" value="ECO:0007669"/>
    <property type="project" value="UniProtKB-ARBA"/>
</dbReference>
<dbReference type="InterPro" id="IPR029903">
    <property type="entry name" value="RmlD-like-bd"/>
</dbReference>
<comment type="catalytic activity">
    <reaction evidence="3">
        <text>UDP-alpha-D-glucose = UDP-4-dehydro-6-deoxy-alpha-D-glucose + H2O</text>
        <dbReference type="Rhea" id="RHEA:21500"/>
        <dbReference type="ChEBI" id="CHEBI:15377"/>
        <dbReference type="ChEBI" id="CHEBI:58885"/>
        <dbReference type="ChEBI" id="CHEBI:85329"/>
        <dbReference type="EC" id="4.2.1.76"/>
    </reaction>
</comment>
<dbReference type="Gene3D" id="3.90.25.10">
    <property type="entry name" value="UDP-galactose 4-epimerase, domain 1"/>
    <property type="match status" value="1"/>
</dbReference>
<evidence type="ECO:0000259" key="7">
    <source>
        <dbReference type="Pfam" id="PF04321"/>
    </source>
</evidence>
<sequence length="550" mass="61942">MAANSYTPKNILITGAAGFIASHVANRLNLYVSRASENFKFVHGDIGSADLVNYLLKTEEIDTIMHFAAQTHVDNSFGNSFEFTKNNVYGTHVLLEACKVTGTIRRFIHVSTDEVYGETEADAIVGNHEASQLLPTNPYSATKAGAEMLVMAYGRSYGLPFITTREKVIQFVENRPFNDQRYFLDDKKLKDLGWEERTPWEEGLRKTMEWYMKNPDWWGDVSGALLPHPRMLAIGSLERPACDLGALHEVYENGTLNEKKGKPQLKFLIYGRTGWIGGLLGEVCKKQGIDYEYGSGRLENRAALEADIELVKPTHVLNAAGLTGRPNVDWCESHKTETISVNVVGTLTLADVCLQHDLLLVNFATGCIFEYDESHPLGSGIGFCEEDTPNFIGSFYSKTKAMVEELLKNYSNVCTLRVRMPISSDLANPRNFITKITKYQKVVNIPNSMTVLDEMIPIAIEMAKRNLTGIWNFTNPGVVSHNEILEIYRKYVDPTFKWVNFTLEEQAKVIVAPRSNNELDASKLHREFPDLLPIKESLLKYVFEVTRGQQ</sequence>
<dbReference type="CDD" id="cd05254">
    <property type="entry name" value="dTDP_HR_like_SDR_e"/>
    <property type="match status" value="1"/>
</dbReference>
<dbReference type="Gene3D" id="3.40.50.720">
    <property type="entry name" value="NAD(P)-binding Rossmann-like Domain"/>
    <property type="match status" value="3"/>
</dbReference>
<protein>
    <recommendedName>
        <fullName evidence="6">UDP-glucose 4,6-dehydratase</fullName>
        <ecNumber evidence="6">4.2.1.76</ecNumber>
    </recommendedName>
</protein>
<dbReference type="Pfam" id="PF16363">
    <property type="entry name" value="GDP_Man_Dehyd"/>
    <property type="match status" value="1"/>
</dbReference>
<comment type="caution">
    <text evidence="9">The sequence shown here is derived from an EMBL/GenBank/DDBJ whole genome shotgun (WGS) entry which is preliminary data.</text>
</comment>
<evidence type="ECO:0000256" key="4">
    <source>
        <dbReference type="ARBA" id="ARBA00061430"/>
    </source>
</evidence>
<dbReference type="EC" id="4.2.1.76" evidence="6"/>
<evidence type="ECO:0000256" key="3">
    <source>
        <dbReference type="ARBA" id="ARBA00050778"/>
    </source>
</evidence>
<dbReference type="SUPFAM" id="SSF51735">
    <property type="entry name" value="NAD(P)-binding Rossmann-fold domains"/>
    <property type="match status" value="2"/>
</dbReference>
<dbReference type="FunFam" id="3.40.50.720:FF:000236">
    <property type="entry name" value="Bifunctional dTDP-4-dehydrorhamnose 3,5-epimerase/dTDP-4-dehydrorhamnose reductase"/>
    <property type="match status" value="1"/>
</dbReference>
<dbReference type="GO" id="GO:0016491">
    <property type="term" value="F:oxidoreductase activity"/>
    <property type="evidence" value="ECO:0007669"/>
    <property type="project" value="UniProtKB-KW"/>
</dbReference>
<dbReference type="Proteomes" id="UP000886520">
    <property type="component" value="Chromosome 11"/>
</dbReference>
<comment type="similarity">
    <text evidence="4">In the N-terminal section; belongs to the NAD(P)-dependent epimerase/dehydratase family. dTDP-glucose dehydratase subfamily.</text>
</comment>
<dbReference type="FunFam" id="3.40.50.720:FF:000304">
    <property type="entry name" value="UDP-glucose 4,6-dehydratase"/>
    <property type="match status" value="1"/>
</dbReference>
<evidence type="ECO:0000256" key="2">
    <source>
        <dbReference type="ARBA" id="ARBA00023002"/>
    </source>
</evidence>
<feature type="domain" description="RmlD-like substrate binding" evidence="7">
    <location>
        <begin position="266"/>
        <end position="437"/>
    </location>
</feature>
<accession>A0A9D4ZHK9</accession>
<evidence type="ECO:0000256" key="5">
    <source>
        <dbReference type="ARBA" id="ARBA00061620"/>
    </source>
</evidence>
<keyword evidence="10" id="KW-1185">Reference proteome</keyword>
<evidence type="ECO:0000256" key="1">
    <source>
        <dbReference type="ARBA" id="ARBA00001937"/>
    </source>
</evidence>
<dbReference type="OrthoDB" id="16464at2759"/>
<dbReference type="GO" id="GO:0010280">
    <property type="term" value="F:UDP-L-rhamnose synthase activity"/>
    <property type="evidence" value="ECO:0007669"/>
    <property type="project" value="UniProtKB-ARBA"/>
</dbReference>
<proteinExistence type="inferred from homology"/>
<dbReference type="EMBL" id="JABFUD020000011">
    <property type="protein sequence ID" value="KAI5073151.1"/>
    <property type="molecule type" value="Genomic_DNA"/>
</dbReference>
<dbReference type="InterPro" id="IPR016040">
    <property type="entry name" value="NAD(P)-bd_dom"/>
</dbReference>
<evidence type="ECO:0000313" key="9">
    <source>
        <dbReference type="EMBL" id="KAI5073151.1"/>
    </source>
</evidence>
<dbReference type="Pfam" id="PF04321">
    <property type="entry name" value="RmlD_sub_bind"/>
    <property type="match status" value="1"/>
</dbReference>
<dbReference type="GO" id="GO:0050377">
    <property type="term" value="F:UDP-glucose 4,6-dehydratase activity"/>
    <property type="evidence" value="ECO:0007669"/>
    <property type="project" value="UniProtKB-EC"/>
</dbReference>
<evidence type="ECO:0000259" key="8">
    <source>
        <dbReference type="Pfam" id="PF16363"/>
    </source>
</evidence>
<reference evidence="9" key="1">
    <citation type="submission" date="2021-01" db="EMBL/GenBank/DDBJ databases">
        <title>Adiantum capillus-veneris genome.</title>
        <authorList>
            <person name="Fang Y."/>
            <person name="Liao Q."/>
        </authorList>
    </citation>
    <scope>NUCLEOTIDE SEQUENCE</scope>
    <source>
        <strain evidence="9">H3</strain>
        <tissue evidence="9">Leaf</tissue>
    </source>
</reference>
<evidence type="ECO:0000256" key="6">
    <source>
        <dbReference type="ARBA" id="ARBA00067046"/>
    </source>
</evidence>
<feature type="domain" description="NAD(P)-binding" evidence="8">
    <location>
        <begin position="34"/>
        <end position="165"/>
    </location>
</feature>
<organism evidence="9 10">
    <name type="scientific">Adiantum capillus-veneris</name>
    <name type="common">Maidenhair fern</name>
    <dbReference type="NCBI Taxonomy" id="13818"/>
    <lineage>
        <taxon>Eukaryota</taxon>
        <taxon>Viridiplantae</taxon>
        <taxon>Streptophyta</taxon>
        <taxon>Embryophyta</taxon>
        <taxon>Tracheophyta</taxon>
        <taxon>Polypodiopsida</taxon>
        <taxon>Polypodiidae</taxon>
        <taxon>Polypodiales</taxon>
        <taxon>Pteridineae</taxon>
        <taxon>Pteridaceae</taxon>
        <taxon>Vittarioideae</taxon>
        <taxon>Adiantum</taxon>
    </lineage>
</organism>
<dbReference type="InterPro" id="IPR036291">
    <property type="entry name" value="NAD(P)-bd_dom_sf"/>
</dbReference>
<comment type="similarity">
    <text evidence="5">In the C-terminal section; belongs to the dTDP-4-dehydrorhamnose reductase family.</text>
</comment>